<name>A0ACC1P565_9APHY</name>
<dbReference type="Proteomes" id="UP001144978">
    <property type="component" value="Unassembled WGS sequence"/>
</dbReference>
<proteinExistence type="predicted"/>
<gene>
    <name evidence="1" type="ORF">NUW54_g9653</name>
</gene>
<comment type="caution">
    <text evidence="1">The sequence shown here is derived from an EMBL/GenBank/DDBJ whole genome shotgun (WGS) entry which is preliminary data.</text>
</comment>
<evidence type="ECO:0000313" key="1">
    <source>
        <dbReference type="EMBL" id="KAJ2986732.1"/>
    </source>
</evidence>
<reference evidence="1" key="1">
    <citation type="submission" date="2022-08" db="EMBL/GenBank/DDBJ databases">
        <title>Genome Sequence of Pycnoporus sanguineus.</title>
        <authorList>
            <person name="Buettner E."/>
        </authorList>
    </citation>
    <scope>NUCLEOTIDE SEQUENCE</scope>
    <source>
        <strain evidence="1">CG-C14</strain>
    </source>
</reference>
<evidence type="ECO:0000313" key="2">
    <source>
        <dbReference type="Proteomes" id="UP001144978"/>
    </source>
</evidence>
<accession>A0ACC1P565</accession>
<sequence>MRSSPVQRRAKALTGAAENSALVNYRRRFKTEPPLTLLTVAPLTLTFPFALITYLFVAHTLNAPDSALGAAVLAGAVTALVGMFCIGLVKDT</sequence>
<organism evidence="1 2">
    <name type="scientific">Trametes sanguinea</name>
    <dbReference type="NCBI Taxonomy" id="158606"/>
    <lineage>
        <taxon>Eukaryota</taxon>
        <taxon>Fungi</taxon>
        <taxon>Dikarya</taxon>
        <taxon>Basidiomycota</taxon>
        <taxon>Agaricomycotina</taxon>
        <taxon>Agaricomycetes</taxon>
        <taxon>Polyporales</taxon>
        <taxon>Polyporaceae</taxon>
        <taxon>Trametes</taxon>
    </lineage>
</organism>
<keyword evidence="2" id="KW-1185">Reference proteome</keyword>
<protein>
    <submittedName>
        <fullName evidence="1">Uncharacterized protein</fullName>
    </submittedName>
</protein>
<dbReference type="EMBL" id="JANSHE010003287">
    <property type="protein sequence ID" value="KAJ2986732.1"/>
    <property type="molecule type" value="Genomic_DNA"/>
</dbReference>